<protein>
    <recommendedName>
        <fullName evidence="4">CCHC-type domain-containing protein</fullName>
    </recommendedName>
</protein>
<evidence type="ECO:0000313" key="2">
    <source>
        <dbReference type="EMBL" id="KAK4232832.1"/>
    </source>
</evidence>
<evidence type="ECO:0008006" key="4">
    <source>
        <dbReference type="Google" id="ProtNLM"/>
    </source>
</evidence>
<name>A0AAN7H6C5_9PEZI</name>
<feature type="non-terminal residue" evidence="2">
    <location>
        <position position="1"/>
    </location>
</feature>
<keyword evidence="3" id="KW-1185">Reference proteome</keyword>
<comment type="caution">
    <text evidence="2">The sequence shown here is derived from an EMBL/GenBank/DDBJ whole genome shotgun (WGS) entry which is preliminary data.</text>
</comment>
<reference evidence="2" key="1">
    <citation type="journal article" date="2023" name="Mol. Phylogenet. Evol.">
        <title>Genome-scale phylogeny and comparative genomics of the fungal order Sordariales.</title>
        <authorList>
            <person name="Hensen N."/>
            <person name="Bonometti L."/>
            <person name="Westerberg I."/>
            <person name="Brannstrom I.O."/>
            <person name="Guillou S."/>
            <person name="Cros-Aarteil S."/>
            <person name="Calhoun S."/>
            <person name="Haridas S."/>
            <person name="Kuo A."/>
            <person name="Mondo S."/>
            <person name="Pangilinan J."/>
            <person name="Riley R."/>
            <person name="LaButti K."/>
            <person name="Andreopoulos B."/>
            <person name="Lipzen A."/>
            <person name="Chen C."/>
            <person name="Yan M."/>
            <person name="Daum C."/>
            <person name="Ng V."/>
            <person name="Clum A."/>
            <person name="Steindorff A."/>
            <person name="Ohm R.A."/>
            <person name="Martin F."/>
            <person name="Silar P."/>
            <person name="Natvig D.O."/>
            <person name="Lalanne C."/>
            <person name="Gautier V."/>
            <person name="Ament-Velasquez S.L."/>
            <person name="Kruys A."/>
            <person name="Hutchinson M.I."/>
            <person name="Powell A.J."/>
            <person name="Barry K."/>
            <person name="Miller A.N."/>
            <person name="Grigoriev I.V."/>
            <person name="Debuchy R."/>
            <person name="Gladieux P."/>
            <person name="Hiltunen Thoren M."/>
            <person name="Johannesson H."/>
        </authorList>
    </citation>
    <scope>NUCLEOTIDE SEQUENCE</scope>
    <source>
        <strain evidence="2">CBS 532.94</strain>
    </source>
</reference>
<feature type="region of interest" description="Disordered" evidence="1">
    <location>
        <begin position="311"/>
        <end position="332"/>
    </location>
</feature>
<sequence length="332" mass="38078">YTNWRSQIGRNLVTDEEHFDTDFKKLQYVASMLTGDCYQLYQSRFDQLTAHKNGTPADPAKGIPADPTGVWPWKSVDELFGSLNESYETMDLTNTAQLDLQKLWMKGTPYPTFKQQLQSLAQQAGMTPALMVTELKRRVSNELAEGLKYQVINRPAADDFPGWDRLFQNLWNALQSHNQDSLLRNGKVPGQIPKASFQQQQPNPLPVVRNVGDPMQLDATRRTLSLEECRGRGLCFYCKEPGHGIGNCQKRQEADARFSPRAQSRFQQSQRHPRQQPPRPQQQHVQVQRARRPGRLQRWLLRGGLQSHRYRGHQTGWPWRSARRSAKCAGGS</sequence>
<accession>A0AAN7H6C5</accession>
<gene>
    <name evidence="2" type="ORF">C8A03DRAFT_19963</name>
</gene>
<evidence type="ECO:0000313" key="3">
    <source>
        <dbReference type="Proteomes" id="UP001303760"/>
    </source>
</evidence>
<dbReference type="AlphaFoldDB" id="A0AAN7H6C5"/>
<dbReference type="Proteomes" id="UP001303760">
    <property type="component" value="Unassembled WGS sequence"/>
</dbReference>
<dbReference type="InterPro" id="IPR036875">
    <property type="entry name" value="Znf_CCHC_sf"/>
</dbReference>
<evidence type="ECO:0000256" key="1">
    <source>
        <dbReference type="SAM" id="MobiDB-lite"/>
    </source>
</evidence>
<reference evidence="2" key="2">
    <citation type="submission" date="2023-05" db="EMBL/GenBank/DDBJ databases">
        <authorList>
            <consortium name="Lawrence Berkeley National Laboratory"/>
            <person name="Steindorff A."/>
            <person name="Hensen N."/>
            <person name="Bonometti L."/>
            <person name="Westerberg I."/>
            <person name="Brannstrom I.O."/>
            <person name="Guillou S."/>
            <person name="Cros-Aarteil S."/>
            <person name="Calhoun S."/>
            <person name="Haridas S."/>
            <person name="Kuo A."/>
            <person name="Mondo S."/>
            <person name="Pangilinan J."/>
            <person name="Riley R."/>
            <person name="Labutti K."/>
            <person name="Andreopoulos B."/>
            <person name="Lipzen A."/>
            <person name="Chen C."/>
            <person name="Yanf M."/>
            <person name="Daum C."/>
            <person name="Ng V."/>
            <person name="Clum A."/>
            <person name="Ohm R."/>
            <person name="Martin F."/>
            <person name="Silar P."/>
            <person name="Natvig D."/>
            <person name="Lalanne C."/>
            <person name="Gautier V."/>
            <person name="Ament-Velasquez S.L."/>
            <person name="Kruys A."/>
            <person name="Hutchinson M.I."/>
            <person name="Powell A.J."/>
            <person name="Barry K."/>
            <person name="Miller A.N."/>
            <person name="Grigoriev I.V."/>
            <person name="Debuchy R."/>
            <person name="Gladieux P."/>
            <person name="Thoren M.H."/>
            <person name="Johannesson H."/>
        </authorList>
    </citation>
    <scope>NUCLEOTIDE SEQUENCE</scope>
    <source>
        <strain evidence="2">CBS 532.94</strain>
    </source>
</reference>
<proteinExistence type="predicted"/>
<dbReference type="SUPFAM" id="SSF57756">
    <property type="entry name" value="Retrovirus zinc finger-like domains"/>
    <property type="match status" value="1"/>
</dbReference>
<dbReference type="GO" id="GO:0003676">
    <property type="term" value="F:nucleic acid binding"/>
    <property type="evidence" value="ECO:0007669"/>
    <property type="project" value="InterPro"/>
</dbReference>
<dbReference type="EMBL" id="MU860840">
    <property type="protein sequence ID" value="KAK4232832.1"/>
    <property type="molecule type" value="Genomic_DNA"/>
</dbReference>
<dbReference type="GO" id="GO:0008270">
    <property type="term" value="F:zinc ion binding"/>
    <property type="evidence" value="ECO:0007669"/>
    <property type="project" value="InterPro"/>
</dbReference>
<organism evidence="2 3">
    <name type="scientific">Achaetomium macrosporum</name>
    <dbReference type="NCBI Taxonomy" id="79813"/>
    <lineage>
        <taxon>Eukaryota</taxon>
        <taxon>Fungi</taxon>
        <taxon>Dikarya</taxon>
        <taxon>Ascomycota</taxon>
        <taxon>Pezizomycotina</taxon>
        <taxon>Sordariomycetes</taxon>
        <taxon>Sordariomycetidae</taxon>
        <taxon>Sordariales</taxon>
        <taxon>Chaetomiaceae</taxon>
        <taxon>Achaetomium</taxon>
    </lineage>
</organism>
<feature type="region of interest" description="Disordered" evidence="1">
    <location>
        <begin position="257"/>
        <end position="294"/>
    </location>
</feature>